<sequence length="177" mass="19173">MALSSRRPSVKVGAGAVVCEEAIIKGDVTIGAHTVVHPRASIIAEAGPIIIGEGNIIEEMAMIVNRISADQSGTPVQIIGNYNVFEVDCVCEALKVGDNNILESKAYVGKQVELTSGVVLGASCFLTEHETVPENTIIYGSECHRREMDEKPIPQKGQLEYLKKILPNYHHLIKPNI</sequence>
<reference evidence="1" key="1">
    <citation type="submission" date="2023-04" db="EMBL/GenBank/DDBJ databases">
        <title>A chromosome-level genome assembly of the parasitoid wasp Eretmocerus hayati.</title>
        <authorList>
            <person name="Zhong Y."/>
            <person name="Liu S."/>
            <person name="Liu Y."/>
        </authorList>
    </citation>
    <scope>NUCLEOTIDE SEQUENCE</scope>
    <source>
        <strain evidence="1">ZJU_SS_LIU_2023</strain>
    </source>
</reference>
<gene>
    <name evidence="1" type="ORF">QAD02_001166</name>
</gene>
<name>A0ACC2NFM6_9HYME</name>
<accession>A0ACC2NFM6</accession>
<evidence type="ECO:0000313" key="1">
    <source>
        <dbReference type="EMBL" id="KAJ8669907.1"/>
    </source>
</evidence>
<evidence type="ECO:0000313" key="2">
    <source>
        <dbReference type="Proteomes" id="UP001239111"/>
    </source>
</evidence>
<comment type="caution">
    <text evidence="1">The sequence shown here is derived from an EMBL/GenBank/DDBJ whole genome shotgun (WGS) entry which is preliminary data.</text>
</comment>
<keyword evidence="2" id="KW-1185">Reference proteome</keyword>
<organism evidence="1 2">
    <name type="scientific">Eretmocerus hayati</name>
    <dbReference type="NCBI Taxonomy" id="131215"/>
    <lineage>
        <taxon>Eukaryota</taxon>
        <taxon>Metazoa</taxon>
        <taxon>Ecdysozoa</taxon>
        <taxon>Arthropoda</taxon>
        <taxon>Hexapoda</taxon>
        <taxon>Insecta</taxon>
        <taxon>Pterygota</taxon>
        <taxon>Neoptera</taxon>
        <taxon>Endopterygota</taxon>
        <taxon>Hymenoptera</taxon>
        <taxon>Apocrita</taxon>
        <taxon>Proctotrupomorpha</taxon>
        <taxon>Chalcidoidea</taxon>
        <taxon>Aphelinidae</taxon>
        <taxon>Aphelininae</taxon>
        <taxon>Eretmocerus</taxon>
    </lineage>
</organism>
<dbReference type="Proteomes" id="UP001239111">
    <property type="component" value="Chromosome 3"/>
</dbReference>
<dbReference type="EMBL" id="CM056743">
    <property type="protein sequence ID" value="KAJ8669907.1"/>
    <property type="molecule type" value="Genomic_DNA"/>
</dbReference>
<protein>
    <submittedName>
        <fullName evidence="1">Uncharacterized protein</fullName>
    </submittedName>
</protein>
<proteinExistence type="predicted"/>